<comment type="subcellular location">
    <subcellularLocation>
        <location evidence="1">Cell membrane</location>
    </subcellularLocation>
</comment>
<evidence type="ECO:0000256" key="2">
    <source>
        <dbReference type="ARBA" id="ARBA00022475"/>
    </source>
</evidence>
<dbReference type="EMBL" id="CM035408">
    <property type="protein sequence ID" value="KAH7442014.1"/>
    <property type="molecule type" value="Genomic_DNA"/>
</dbReference>
<dbReference type="SUPFAM" id="SSF52058">
    <property type="entry name" value="L domain-like"/>
    <property type="match status" value="1"/>
</dbReference>
<evidence type="ECO:0000256" key="1">
    <source>
        <dbReference type="ARBA" id="ARBA00004236"/>
    </source>
</evidence>
<evidence type="ECO:0000259" key="9">
    <source>
        <dbReference type="Pfam" id="PF23598"/>
    </source>
</evidence>
<evidence type="ECO:0000256" key="8">
    <source>
        <dbReference type="SAM" id="SignalP"/>
    </source>
</evidence>
<evidence type="ECO:0000313" key="10">
    <source>
        <dbReference type="EMBL" id="KAH7442014.1"/>
    </source>
</evidence>
<dbReference type="FunFam" id="3.80.10.10:FF:000299">
    <property type="entry name" value="Piriformospora indica-insensitive protein 2"/>
    <property type="match status" value="1"/>
</dbReference>
<proteinExistence type="predicted"/>
<keyword evidence="4 8" id="KW-0732">Signal</keyword>
<dbReference type="PRINTS" id="PR00019">
    <property type="entry name" value="LEURICHRPT"/>
</dbReference>
<evidence type="ECO:0000313" key="11">
    <source>
        <dbReference type="Proteomes" id="UP000825935"/>
    </source>
</evidence>
<dbReference type="Gene3D" id="3.80.10.10">
    <property type="entry name" value="Ribonuclease Inhibitor"/>
    <property type="match status" value="3"/>
</dbReference>
<keyword evidence="7" id="KW-1133">Transmembrane helix</keyword>
<keyword evidence="11" id="KW-1185">Reference proteome</keyword>
<feature type="domain" description="Disease resistance R13L4/SHOC-2-like LRR" evidence="9">
    <location>
        <begin position="118"/>
        <end position="272"/>
    </location>
</feature>
<evidence type="ECO:0000256" key="3">
    <source>
        <dbReference type="ARBA" id="ARBA00022614"/>
    </source>
</evidence>
<dbReference type="Pfam" id="PF23598">
    <property type="entry name" value="LRR_14"/>
    <property type="match status" value="1"/>
</dbReference>
<dbReference type="GO" id="GO:0005886">
    <property type="term" value="C:plasma membrane"/>
    <property type="evidence" value="ECO:0007669"/>
    <property type="project" value="UniProtKB-SubCell"/>
</dbReference>
<sequence>MNIKLSKRGGLLVILLLLFSPFLDTACTAQSDDGTEDKMAMSETEQDALYEVMNSMAGGADWRALHPHPCTEDLWPGLVCDQGDDGLFHVTRLDFGYKPNPKCTQNATFPTAIAKLAHLRSLFIFSCFSTVNTTIPEALVKLAPTLKELSLRTNAALVGKIPSELASLSALQLLSLSQNRLSGQIPPELTKLSTLQHLDLSNNFLSGELPLELGRLRNLIVLDVSMNRISGLIPSSVRNLTMLQKLDLSSNALRGRIPPELGSLGKLQFLSLNDNTIQGPYPEEMASMVGLQYLIMDNNPMNSTLPSFIGGYKNLMALSLSNSEYFGSIPDAYSELKSLTVMSLEHNKLTGAIPSGLEKLTHIYQLNLSFNNLSGALPFSDAFVRRLGRNLDLSGNAGLCSRWALPDTTTKQGPGGLGICSDPKLVTLAPRSFACRRTRVTSFWSITSLSMICILILFIS</sequence>
<feature type="signal peptide" evidence="8">
    <location>
        <begin position="1"/>
        <end position="25"/>
    </location>
</feature>
<dbReference type="OrthoDB" id="676979at2759"/>
<dbReference type="EMBL" id="CM035408">
    <property type="protein sequence ID" value="KAH7442013.1"/>
    <property type="molecule type" value="Genomic_DNA"/>
</dbReference>
<dbReference type="FunFam" id="3.80.10.10:FF:000269">
    <property type="entry name" value="Piriformospora indica-insensitive protein 2"/>
    <property type="match status" value="1"/>
</dbReference>
<dbReference type="InterPro" id="IPR001611">
    <property type="entry name" value="Leu-rich_rpt"/>
</dbReference>
<keyword evidence="2" id="KW-1003">Cell membrane</keyword>
<evidence type="ECO:0000256" key="4">
    <source>
        <dbReference type="ARBA" id="ARBA00022729"/>
    </source>
</evidence>
<evidence type="ECO:0000256" key="5">
    <source>
        <dbReference type="ARBA" id="ARBA00022737"/>
    </source>
</evidence>
<protein>
    <recommendedName>
        <fullName evidence="9">Disease resistance R13L4/SHOC-2-like LRR domain-containing protein</fullName>
    </recommendedName>
</protein>
<gene>
    <name evidence="10" type="ORF">KP509_03G066800</name>
</gene>
<dbReference type="InterPro" id="IPR003591">
    <property type="entry name" value="Leu-rich_rpt_typical-subtyp"/>
</dbReference>
<dbReference type="Pfam" id="PF13855">
    <property type="entry name" value="LRR_8"/>
    <property type="match status" value="1"/>
</dbReference>
<feature type="chain" id="PRO_5036275950" description="Disease resistance R13L4/SHOC-2-like LRR domain-containing protein" evidence="8">
    <location>
        <begin position="26"/>
        <end position="460"/>
    </location>
</feature>
<dbReference type="InterPro" id="IPR055414">
    <property type="entry name" value="LRR_R13L4/SHOC2-like"/>
</dbReference>
<keyword evidence="7" id="KW-0812">Transmembrane</keyword>
<keyword evidence="3" id="KW-0433">Leucine-rich repeat</keyword>
<comment type="caution">
    <text evidence="10">The sequence shown here is derived from an EMBL/GenBank/DDBJ whole genome shotgun (WGS) entry which is preliminary data.</text>
</comment>
<dbReference type="InterPro" id="IPR052941">
    <property type="entry name" value="StomDev_PlantInt_Reg"/>
</dbReference>
<feature type="transmembrane region" description="Helical" evidence="7">
    <location>
        <begin position="441"/>
        <end position="459"/>
    </location>
</feature>
<name>A0A8T2V7Z8_CERRI</name>
<dbReference type="OMA" id="PSCKDTA"/>
<keyword evidence="5" id="KW-0677">Repeat</keyword>
<dbReference type="PANTHER" id="PTHR48004">
    <property type="entry name" value="OS01G0149700 PROTEIN"/>
    <property type="match status" value="1"/>
</dbReference>
<accession>A0A8T2V7Z8</accession>
<dbReference type="Proteomes" id="UP000825935">
    <property type="component" value="Chromosome 3"/>
</dbReference>
<dbReference type="SMART" id="SM00369">
    <property type="entry name" value="LRR_TYP"/>
    <property type="match status" value="4"/>
</dbReference>
<dbReference type="GO" id="GO:0051707">
    <property type="term" value="P:response to other organism"/>
    <property type="evidence" value="ECO:0007669"/>
    <property type="project" value="UniProtKB-ARBA"/>
</dbReference>
<evidence type="ECO:0000256" key="7">
    <source>
        <dbReference type="SAM" id="Phobius"/>
    </source>
</evidence>
<keyword evidence="6 7" id="KW-0472">Membrane</keyword>
<dbReference type="PANTHER" id="PTHR48004:SF59">
    <property type="entry name" value="LEUCINE-RICH REPEAT-CONTAINING N-TERMINAL PLANT-TYPE DOMAIN-CONTAINING PROTEIN"/>
    <property type="match status" value="1"/>
</dbReference>
<organism evidence="10 11">
    <name type="scientific">Ceratopteris richardii</name>
    <name type="common">Triangle waterfern</name>
    <dbReference type="NCBI Taxonomy" id="49495"/>
    <lineage>
        <taxon>Eukaryota</taxon>
        <taxon>Viridiplantae</taxon>
        <taxon>Streptophyta</taxon>
        <taxon>Embryophyta</taxon>
        <taxon>Tracheophyta</taxon>
        <taxon>Polypodiopsida</taxon>
        <taxon>Polypodiidae</taxon>
        <taxon>Polypodiales</taxon>
        <taxon>Pteridineae</taxon>
        <taxon>Pteridaceae</taxon>
        <taxon>Parkerioideae</taxon>
        <taxon>Ceratopteris</taxon>
    </lineage>
</organism>
<reference evidence="10" key="1">
    <citation type="submission" date="2021-08" db="EMBL/GenBank/DDBJ databases">
        <title>WGS assembly of Ceratopteris richardii.</title>
        <authorList>
            <person name="Marchant D.B."/>
            <person name="Chen G."/>
            <person name="Jenkins J."/>
            <person name="Shu S."/>
            <person name="Leebens-Mack J."/>
            <person name="Grimwood J."/>
            <person name="Schmutz J."/>
            <person name="Soltis P."/>
            <person name="Soltis D."/>
            <person name="Chen Z.-H."/>
        </authorList>
    </citation>
    <scope>NUCLEOTIDE SEQUENCE</scope>
    <source>
        <strain evidence="10">Whitten #5841</strain>
        <tissue evidence="10">Leaf</tissue>
    </source>
</reference>
<dbReference type="AlphaFoldDB" id="A0A8T2V7Z8"/>
<dbReference type="InterPro" id="IPR032675">
    <property type="entry name" value="LRR_dom_sf"/>
</dbReference>
<evidence type="ECO:0000256" key="6">
    <source>
        <dbReference type="ARBA" id="ARBA00023136"/>
    </source>
</evidence>